<gene>
    <name evidence="11" type="ORF">RIF23_19415</name>
</gene>
<dbReference type="Proteomes" id="UP001250214">
    <property type="component" value="Unassembled WGS sequence"/>
</dbReference>
<dbReference type="EC" id="4.1.1.48" evidence="3"/>
<keyword evidence="7" id="KW-0057">Aromatic amino acid biosynthesis</keyword>
<protein>
    <recommendedName>
        <fullName evidence="3">indole-3-glycerol-phosphate synthase</fullName>
        <ecNumber evidence="3">4.1.1.48</ecNumber>
    </recommendedName>
</protein>
<comment type="caution">
    <text evidence="11">The sequence shown here is derived from an EMBL/GenBank/DDBJ whole genome shotgun (WGS) entry which is preliminary data.</text>
</comment>
<name>A0ABU2HB06_9ACTN</name>
<keyword evidence="5" id="KW-0210">Decarboxylase</keyword>
<dbReference type="Gene3D" id="3.20.20.70">
    <property type="entry name" value="Aldolase class I"/>
    <property type="match status" value="1"/>
</dbReference>
<keyword evidence="4" id="KW-0028">Amino-acid biosynthesis</keyword>
<evidence type="ECO:0000256" key="2">
    <source>
        <dbReference type="ARBA" id="ARBA00004696"/>
    </source>
</evidence>
<dbReference type="SUPFAM" id="SSF51366">
    <property type="entry name" value="Ribulose-phoshate binding barrel"/>
    <property type="match status" value="1"/>
</dbReference>
<evidence type="ECO:0000256" key="5">
    <source>
        <dbReference type="ARBA" id="ARBA00022793"/>
    </source>
</evidence>
<feature type="domain" description="Indole-3-glycerol phosphate synthase" evidence="10">
    <location>
        <begin position="5"/>
        <end position="220"/>
    </location>
</feature>
<evidence type="ECO:0000256" key="1">
    <source>
        <dbReference type="ARBA" id="ARBA00001633"/>
    </source>
</evidence>
<organism evidence="11 12">
    <name type="scientific">Lipingzhangella rawalii</name>
    <dbReference type="NCBI Taxonomy" id="2055835"/>
    <lineage>
        <taxon>Bacteria</taxon>
        <taxon>Bacillati</taxon>
        <taxon>Actinomycetota</taxon>
        <taxon>Actinomycetes</taxon>
        <taxon>Streptosporangiales</taxon>
        <taxon>Nocardiopsidaceae</taxon>
        <taxon>Lipingzhangella</taxon>
    </lineage>
</organism>
<feature type="region of interest" description="Disordered" evidence="9">
    <location>
        <begin position="228"/>
        <end position="249"/>
    </location>
</feature>
<dbReference type="RefSeq" id="WP_310914045.1">
    <property type="nucleotide sequence ID" value="NZ_JAVLVT010000011.1"/>
</dbReference>
<accession>A0ABU2HB06</accession>
<dbReference type="PANTHER" id="PTHR22854:SF2">
    <property type="entry name" value="INDOLE-3-GLYCEROL-PHOSPHATE SYNTHASE"/>
    <property type="match status" value="1"/>
</dbReference>
<evidence type="ECO:0000256" key="8">
    <source>
        <dbReference type="ARBA" id="ARBA00023239"/>
    </source>
</evidence>
<dbReference type="InterPro" id="IPR011060">
    <property type="entry name" value="RibuloseP-bd_barrel"/>
</dbReference>
<sequence length="249" mass="25972">MPHRFIDALLSADIPVIAEIKARSSEGGDLLAHRSPQDIAARYDRAGAPCLSVVTGRWFGGGPQLLRDVAAATERPILRKDFITRRKHITESVELGASAVLVTAGLLPKATLPSLVSACLGSGLTPFVEVTEQAEVDLVPHPDKCVIAVNNKNIRNRERGGGELDRSLGLLPSLIATGTPCPVSASAIDSPATAARVLDAGFAGLLVGTALMRTTAPEDWVAALREARDSSAGGRTTGEAPHQILGGNP</sequence>
<dbReference type="InterPro" id="IPR013798">
    <property type="entry name" value="Indole-3-glycerol_P_synth_dom"/>
</dbReference>
<dbReference type="InterPro" id="IPR013785">
    <property type="entry name" value="Aldolase_TIM"/>
</dbReference>
<proteinExistence type="predicted"/>
<evidence type="ECO:0000256" key="6">
    <source>
        <dbReference type="ARBA" id="ARBA00022822"/>
    </source>
</evidence>
<evidence type="ECO:0000313" key="11">
    <source>
        <dbReference type="EMBL" id="MDS1272461.1"/>
    </source>
</evidence>
<keyword evidence="8" id="KW-0456">Lyase</keyword>
<evidence type="ECO:0000259" key="10">
    <source>
        <dbReference type="Pfam" id="PF00218"/>
    </source>
</evidence>
<comment type="pathway">
    <text evidence="2">Amino-acid biosynthesis; L-tryptophan biosynthesis; L-tryptophan from chorismate: step 4/5.</text>
</comment>
<evidence type="ECO:0000256" key="7">
    <source>
        <dbReference type="ARBA" id="ARBA00023141"/>
    </source>
</evidence>
<dbReference type="InterPro" id="IPR045186">
    <property type="entry name" value="Indole-3-glycerol_P_synth"/>
</dbReference>
<evidence type="ECO:0000256" key="3">
    <source>
        <dbReference type="ARBA" id="ARBA00012362"/>
    </source>
</evidence>
<evidence type="ECO:0000313" key="12">
    <source>
        <dbReference type="Proteomes" id="UP001250214"/>
    </source>
</evidence>
<dbReference type="PANTHER" id="PTHR22854">
    <property type="entry name" value="TRYPTOPHAN BIOSYNTHESIS PROTEIN"/>
    <property type="match status" value="1"/>
</dbReference>
<comment type="catalytic activity">
    <reaction evidence="1">
        <text>1-(2-carboxyphenylamino)-1-deoxy-D-ribulose 5-phosphate + H(+) = (1S,2R)-1-C-(indol-3-yl)glycerol 3-phosphate + CO2 + H2O</text>
        <dbReference type="Rhea" id="RHEA:23476"/>
        <dbReference type="ChEBI" id="CHEBI:15377"/>
        <dbReference type="ChEBI" id="CHEBI:15378"/>
        <dbReference type="ChEBI" id="CHEBI:16526"/>
        <dbReference type="ChEBI" id="CHEBI:58613"/>
        <dbReference type="ChEBI" id="CHEBI:58866"/>
        <dbReference type="EC" id="4.1.1.48"/>
    </reaction>
</comment>
<evidence type="ECO:0000256" key="4">
    <source>
        <dbReference type="ARBA" id="ARBA00022605"/>
    </source>
</evidence>
<keyword evidence="6" id="KW-0822">Tryptophan biosynthesis</keyword>
<keyword evidence="12" id="KW-1185">Reference proteome</keyword>
<dbReference type="EMBL" id="JAVLVT010000011">
    <property type="protein sequence ID" value="MDS1272461.1"/>
    <property type="molecule type" value="Genomic_DNA"/>
</dbReference>
<evidence type="ECO:0000256" key="9">
    <source>
        <dbReference type="SAM" id="MobiDB-lite"/>
    </source>
</evidence>
<dbReference type="Pfam" id="PF00218">
    <property type="entry name" value="IGPS"/>
    <property type="match status" value="1"/>
</dbReference>
<reference evidence="12" key="1">
    <citation type="submission" date="2023-07" db="EMBL/GenBank/DDBJ databases">
        <title>Novel species in the genus Lipingzhangella isolated from Sambhar Salt Lake.</title>
        <authorList>
            <person name="Jiya N."/>
            <person name="Kajale S."/>
            <person name="Sharma A."/>
        </authorList>
    </citation>
    <scope>NUCLEOTIDE SEQUENCE [LARGE SCALE GENOMIC DNA]</scope>
    <source>
        <strain evidence="12">LS1_29</strain>
    </source>
</reference>